<evidence type="ECO:0000259" key="1">
    <source>
        <dbReference type="Pfam" id="PF00582"/>
    </source>
</evidence>
<keyword evidence="3" id="KW-1185">Reference proteome</keyword>
<organism evidence="2 3">
    <name type="scientific">Hymenobacter humi</name>
    <dbReference type="NCBI Taxonomy" id="1411620"/>
    <lineage>
        <taxon>Bacteria</taxon>
        <taxon>Pseudomonadati</taxon>
        <taxon>Bacteroidota</taxon>
        <taxon>Cytophagia</taxon>
        <taxon>Cytophagales</taxon>
        <taxon>Hymenobacteraceae</taxon>
        <taxon>Hymenobacter</taxon>
    </lineage>
</organism>
<evidence type="ECO:0000313" key="2">
    <source>
        <dbReference type="EMBL" id="MFC7667597.1"/>
    </source>
</evidence>
<sequence length="264" mass="28523">MTPAIVVLTDTLTAPDRALAYATELAAPLQAHVVRVHANHDEFLSSAAAHSWASSRRQAAPALPTQVQVAETFLTGAAAELIRQQEPELMIMARPDPTDELEEAVSAAALNLLRVAPYPLLLVPTAGWGNVLPRRLALAVDGRDFHVDHHHGIVRQLLERLPARLTVVHVTDETNPDAVIGHRAQFSVCHSGLVHVPEGSPRKIVHQADVAEGILQGAAELDADLLVLIVRHHRRLGSLFASNSVTTRVINESLIPVLLLPSLD</sequence>
<dbReference type="RefSeq" id="WP_380202249.1">
    <property type="nucleotide sequence ID" value="NZ_JBHTEK010000001.1"/>
</dbReference>
<dbReference type="Pfam" id="PF00582">
    <property type="entry name" value="Usp"/>
    <property type="match status" value="1"/>
</dbReference>
<reference evidence="3" key="1">
    <citation type="journal article" date="2019" name="Int. J. Syst. Evol. Microbiol.">
        <title>The Global Catalogue of Microorganisms (GCM) 10K type strain sequencing project: providing services to taxonomists for standard genome sequencing and annotation.</title>
        <authorList>
            <consortium name="The Broad Institute Genomics Platform"/>
            <consortium name="The Broad Institute Genome Sequencing Center for Infectious Disease"/>
            <person name="Wu L."/>
            <person name="Ma J."/>
        </authorList>
    </citation>
    <scope>NUCLEOTIDE SEQUENCE [LARGE SCALE GENOMIC DNA]</scope>
    <source>
        <strain evidence="3">JCM 19635</strain>
    </source>
</reference>
<comment type="caution">
    <text evidence="2">The sequence shown here is derived from an EMBL/GenBank/DDBJ whole genome shotgun (WGS) entry which is preliminary data.</text>
</comment>
<proteinExistence type="predicted"/>
<evidence type="ECO:0000313" key="3">
    <source>
        <dbReference type="Proteomes" id="UP001596513"/>
    </source>
</evidence>
<dbReference type="SUPFAM" id="SSF52402">
    <property type="entry name" value="Adenine nucleotide alpha hydrolases-like"/>
    <property type="match status" value="2"/>
</dbReference>
<accession>A0ABW2U5E7</accession>
<feature type="domain" description="UspA" evidence="1">
    <location>
        <begin position="200"/>
        <end position="260"/>
    </location>
</feature>
<gene>
    <name evidence="2" type="ORF">ACFQT0_09515</name>
</gene>
<protein>
    <submittedName>
        <fullName evidence="2">Universal stress protein</fullName>
    </submittedName>
</protein>
<dbReference type="InterPro" id="IPR014729">
    <property type="entry name" value="Rossmann-like_a/b/a_fold"/>
</dbReference>
<dbReference type="EMBL" id="JBHTEK010000001">
    <property type="protein sequence ID" value="MFC7667597.1"/>
    <property type="molecule type" value="Genomic_DNA"/>
</dbReference>
<dbReference type="Gene3D" id="3.40.50.620">
    <property type="entry name" value="HUPs"/>
    <property type="match status" value="2"/>
</dbReference>
<name>A0ABW2U5E7_9BACT</name>
<dbReference type="Proteomes" id="UP001596513">
    <property type="component" value="Unassembled WGS sequence"/>
</dbReference>
<dbReference type="InterPro" id="IPR006016">
    <property type="entry name" value="UspA"/>
</dbReference>